<name>A0A8S5SGG9_9CAUD</name>
<reference evidence="1" key="1">
    <citation type="journal article" date="2021" name="Proc. Natl. Acad. Sci. U.S.A.">
        <title>A Catalog of Tens of Thousands of Viruses from Human Metagenomes Reveals Hidden Associations with Chronic Diseases.</title>
        <authorList>
            <person name="Tisza M.J."/>
            <person name="Buck C.B."/>
        </authorList>
    </citation>
    <scope>NUCLEOTIDE SEQUENCE</scope>
    <source>
        <strain evidence="1">CtzyE57</strain>
    </source>
</reference>
<dbReference type="EMBL" id="BK032592">
    <property type="protein sequence ID" value="DAF50121.1"/>
    <property type="molecule type" value="Genomic_DNA"/>
</dbReference>
<evidence type="ECO:0000313" key="1">
    <source>
        <dbReference type="EMBL" id="DAF50121.1"/>
    </source>
</evidence>
<organism evidence="1">
    <name type="scientific">Siphoviridae sp. ctzyE57</name>
    <dbReference type="NCBI Taxonomy" id="2827982"/>
    <lineage>
        <taxon>Viruses</taxon>
        <taxon>Duplodnaviria</taxon>
        <taxon>Heunggongvirae</taxon>
        <taxon>Uroviricota</taxon>
        <taxon>Caudoviricetes</taxon>
    </lineage>
</organism>
<protein>
    <submittedName>
        <fullName evidence="1">Uncharacterized protein</fullName>
    </submittedName>
</protein>
<accession>A0A8S5SGG9</accession>
<sequence length="35" mass="4163">MKAFMNEIMSKDLGQIWDRNFLGRKHNENIYASGF</sequence>
<proteinExistence type="predicted"/>